<dbReference type="Gene3D" id="3.60.15.10">
    <property type="entry name" value="Ribonuclease Z/Hydroxyacylglutathione hydrolase-like"/>
    <property type="match status" value="1"/>
</dbReference>
<evidence type="ECO:0000256" key="12">
    <source>
        <dbReference type="ARBA" id="ARBA00042677"/>
    </source>
</evidence>
<dbReference type="Proteomes" id="UP001627154">
    <property type="component" value="Unassembled WGS sequence"/>
</dbReference>
<dbReference type="EMBL" id="JBJJXI010000021">
    <property type="protein sequence ID" value="KAL3405145.1"/>
    <property type="molecule type" value="Genomic_DNA"/>
</dbReference>
<comment type="caution">
    <text evidence="14">The sequence shown here is derived from an EMBL/GenBank/DDBJ whole genome shotgun (WGS) entry which is preliminary data.</text>
</comment>
<keyword evidence="7" id="KW-0269">Exonuclease</keyword>
<name>A0ABD2XIY1_9HYME</name>
<dbReference type="PANTHER" id="PTHR23240">
    <property type="entry name" value="DNA CROSS-LINK REPAIR PROTEIN PSO2/SNM1-RELATED"/>
    <property type="match status" value="1"/>
</dbReference>
<evidence type="ECO:0000256" key="1">
    <source>
        <dbReference type="ARBA" id="ARBA00004123"/>
    </source>
</evidence>
<organism evidence="14 15">
    <name type="scientific">Trichogramma kaykai</name>
    <dbReference type="NCBI Taxonomy" id="54128"/>
    <lineage>
        <taxon>Eukaryota</taxon>
        <taxon>Metazoa</taxon>
        <taxon>Ecdysozoa</taxon>
        <taxon>Arthropoda</taxon>
        <taxon>Hexapoda</taxon>
        <taxon>Insecta</taxon>
        <taxon>Pterygota</taxon>
        <taxon>Neoptera</taxon>
        <taxon>Endopterygota</taxon>
        <taxon>Hymenoptera</taxon>
        <taxon>Apocrita</taxon>
        <taxon>Proctotrupomorpha</taxon>
        <taxon>Chalcidoidea</taxon>
        <taxon>Trichogrammatidae</taxon>
        <taxon>Trichogramma</taxon>
    </lineage>
</organism>
<keyword evidence="15" id="KW-1185">Reference proteome</keyword>
<dbReference type="InterPro" id="IPR011084">
    <property type="entry name" value="DRMBL"/>
</dbReference>
<evidence type="ECO:0000259" key="13">
    <source>
        <dbReference type="Pfam" id="PF07522"/>
    </source>
</evidence>
<evidence type="ECO:0000256" key="2">
    <source>
        <dbReference type="ARBA" id="ARBA00010304"/>
    </source>
</evidence>
<proteinExistence type="inferred from homology"/>
<keyword evidence="9" id="KW-0234">DNA repair</keyword>
<dbReference type="GO" id="GO:0004519">
    <property type="term" value="F:endonuclease activity"/>
    <property type="evidence" value="ECO:0007669"/>
    <property type="project" value="UniProtKB-KW"/>
</dbReference>
<dbReference type="Pfam" id="PF07522">
    <property type="entry name" value="DRMBL"/>
    <property type="match status" value="1"/>
</dbReference>
<dbReference type="InterPro" id="IPR036866">
    <property type="entry name" value="RibonucZ/Hydroxyglut_hydro"/>
</dbReference>
<keyword evidence="6" id="KW-0378">Hydrolase</keyword>
<accession>A0ABD2XIY1</accession>
<evidence type="ECO:0000256" key="7">
    <source>
        <dbReference type="ARBA" id="ARBA00022839"/>
    </source>
</evidence>
<evidence type="ECO:0000256" key="6">
    <source>
        <dbReference type="ARBA" id="ARBA00022801"/>
    </source>
</evidence>
<evidence type="ECO:0000256" key="5">
    <source>
        <dbReference type="ARBA" id="ARBA00022763"/>
    </source>
</evidence>
<evidence type="ECO:0000256" key="8">
    <source>
        <dbReference type="ARBA" id="ARBA00023172"/>
    </source>
</evidence>
<dbReference type="Gene3D" id="3.40.50.12650">
    <property type="match status" value="1"/>
</dbReference>
<dbReference type="AlphaFoldDB" id="A0ABD2XIY1"/>
<keyword evidence="4" id="KW-0255">Endonuclease</keyword>
<keyword evidence="5" id="KW-0227">DNA damage</keyword>
<protein>
    <recommendedName>
        <fullName evidence="11">Protein artemis</fullName>
    </recommendedName>
    <alternativeName>
        <fullName evidence="12">DNA cross-link repair 1C protein</fullName>
    </alternativeName>
</protein>
<evidence type="ECO:0000256" key="3">
    <source>
        <dbReference type="ARBA" id="ARBA00022722"/>
    </source>
</evidence>
<evidence type="ECO:0000256" key="11">
    <source>
        <dbReference type="ARBA" id="ARBA00039759"/>
    </source>
</evidence>
<comment type="similarity">
    <text evidence="2">Belongs to the DNA repair metallo-beta-lactamase (DRMBL) family.</text>
</comment>
<keyword evidence="8" id="KW-0233">DNA recombination</keyword>
<dbReference type="GO" id="GO:0005634">
    <property type="term" value="C:nucleus"/>
    <property type="evidence" value="ECO:0007669"/>
    <property type="project" value="UniProtKB-SubCell"/>
</dbReference>
<gene>
    <name evidence="14" type="ORF">TKK_002191</name>
</gene>
<dbReference type="PANTHER" id="PTHR23240:SF8">
    <property type="entry name" value="PROTEIN ARTEMIS"/>
    <property type="match status" value="1"/>
</dbReference>
<dbReference type="SUPFAM" id="SSF56281">
    <property type="entry name" value="Metallo-hydrolase/oxidoreductase"/>
    <property type="match status" value="1"/>
</dbReference>
<reference evidence="14 15" key="1">
    <citation type="journal article" date="2024" name="bioRxiv">
        <title>A reference genome for Trichogramma kaykai: A tiny desert-dwelling parasitoid wasp with competing sex-ratio distorters.</title>
        <authorList>
            <person name="Culotta J."/>
            <person name="Lindsey A.R."/>
        </authorList>
    </citation>
    <scope>NUCLEOTIDE SEQUENCE [LARGE SCALE GENOMIC DNA]</scope>
    <source>
        <strain evidence="14 15">KSX58</strain>
    </source>
</reference>
<dbReference type="GO" id="GO:0006310">
    <property type="term" value="P:DNA recombination"/>
    <property type="evidence" value="ECO:0007669"/>
    <property type="project" value="UniProtKB-KW"/>
</dbReference>
<evidence type="ECO:0000256" key="10">
    <source>
        <dbReference type="ARBA" id="ARBA00023242"/>
    </source>
</evidence>
<keyword evidence="3" id="KW-0540">Nuclease</keyword>
<feature type="domain" description="DNA repair metallo-beta-lactamase" evidence="13">
    <location>
        <begin position="247"/>
        <end position="345"/>
    </location>
</feature>
<sequence length="399" mass="46071">MSSFCGLVDEIPGISVDCYVEENLNSSVYFLSHFHTDHMKGLNDHFFTHLLNEDKIFYCSSLTKLFLINKYPQLCSNQTKQKLIELELNSPTLVKYKFCNSAYSLMVTSISSGHCPGSLMFLFKYNDLTILYTGDFRINMNDYNKLESLNIRIGHKNFPISIDKIYLDTTFLNLKFKEFPSRKQSVKQLCSFVNNWIQKNPKNIVILEISALIGSEYIYIEISKALNLKVHVKENIYSVYSKIDILKDHITNIGEITPIHACMNKKDSMKNKNIECRPVIDSENILTVVPSAQKWSGKDTSCMISQDENRFNTINICYSTHASYNEIEAFIQYFKPKKVFPCVCEKNEREINDLLDKIMQKKITIDSLSSTSKSIQVSSYSIFSESNYKSRFISDDEDD</sequence>
<dbReference type="GO" id="GO:0004527">
    <property type="term" value="F:exonuclease activity"/>
    <property type="evidence" value="ECO:0007669"/>
    <property type="project" value="UniProtKB-KW"/>
</dbReference>
<evidence type="ECO:0000313" key="14">
    <source>
        <dbReference type="EMBL" id="KAL3405145.1"/>
    </source>
</evidence>
<keyword evidence="10" id="KW-0539">Nucleus</keyword>
<evidence type="ECO:0000256" key="4">
    <source>
        <dbReference type="ARBA" id="ARBA00022759"/>
    </source>
</evidence>
<evidence type="ECO:0000313" key="15">
    <source>
        <dbReference type="Proteomes" id="UP001627154"/>
    </source>
</evidence>
<comment type="subcellular location">
    <subcellularLocation>
        <location evidence="1">Nucleus</location>
    </subcellularLocation>
</comment>
<dbReference type="GO" id="GO:0006281">
    <property type="term" value="P:DNA repair"/>
    <property type="evidence" value="ECO:0007669"/>
    <property type="project" value="UniProtKB-KW"/>
</dbReference>
<evidence type="ECO:0000256" key="9">
    <source>
        <dbReference type="ARBA" id="ARBA00023204"/>
    </source>
</evidence>